<dbReference type="AlphaFoldDB" id="W5N5K6"/>
<dbReference type="Proteomes" id="UP000018468">
    <property type="component" value="Linkage group LG9"/>
</dbReference>
<feature type="region of interest" description="Disordered" evidence="1">
    <location>
        <begin position="1"/>
        <end position="20"/>
    </location>
</feature>
<evidence type="ECO:0000313" key="3">
    <source>
        <dbReference type="Proteomes" id="UP000018468"/>
    </source>
</evidence>
<dbReference type="OMA" id="MSTGCVR"/>
<reference evidence="2" key="2">
    <citation type="submission" date="2025-08" db="UniProtKB">
        <authorList>
            <consortium name="Ensembl"/>
        </authorList>
    </citation>
    <scope>IDENTIFICATION</scope>
</reference>
<name>W5N5K6_LEPOC</name>
<accession>W5N5K6</accession>
<dbReference type="Ensembl" id="ENSLOCT00000015945.1">
    <property type="protein sequence ID" value="ENSLOCP00000015915.1"/>
    <property type="gene ID" value="ENSLOCG00000012926.1"/>
</dbReference>
<dbReference type="PANTHER" id="PTHR15387">
    <property type="entry name" value="PROTEIN PHOSPHATASE 1 REGULATORY SUBUNIT 17"/>
    <property type="match status" value="1"/>
</dbReference>
<keyword evidence="3" id="KW-1185">Reference proteome</keyword>
<dbReference type="HOGENOM" id="CLU_113768_1_0_1"/>
<dbReference type="EMBL" id="AHAT01002391">
    <property type="status" value="NOT_ANNOTATED_CDS"/>
    <property type="molecule type" value="Genomic_DNA"/>
</dbReference>
<evidence type="ECO:0000256" key="1">
    <source>
        <dbReference type="SAM" id="MobiDB-lite"/>
    </source>
</evidence>
<reference evidence="3" key="1">
    <citation type="submission" date="2011-12" db="EMBL/GenBank/DDBJ databases">
        <title>The Draft Genome of Lepisosteus oculatus.</title>
        <authorList>
            <consortium name="The Broad Institute Genome Assembly &amp; Analysis Group"/>
            <consortium name="Computational R&amp;D Group"/>
            <consortium name="and Sequencing Platform"/>
            <person name="Di Palma F."/>
            <person name="Alfoldi J."/>
            <person name="Johnson J."/>
            <person name="Berlin A."/>
            <person name="Gnerre S."/>
            <person name="Jaffe D."/>
            <person name="MacCallum I."/>
            <person name="Young S."/>
            <person name="Walker B.J."/>
            <person name="Lander E.S."/>
            <person name="Lindblad-Toh K."/>
        </authorList>
    </citation>
    <scope>NUCLEOTIDE SEQUENCE [LARGE SCALE GENOMIC DNA]</scope>
</reference>
<dbReference type="GO" id="GO:0004864">
    <property type="term" value="F:protein phosphatase inhibitor activity"/>
    <property type="evidence" value="ECO:0007669"/>
    <property type="project" value="InterPro"/>
</dbReference>
<proteinExistence type="predicted"/>
<feature type="region of interest" description="Disordered" evidence="1">
    <location>
        <begin position="41"/>
        <end position="70"/>
    </location>
</feature>
<dbReference type="STRING" id="7918.ENSLOCP00000015915"/>
<dbReference type="PANTHER" id="PTHR15387:SF0">
    <property type="entry name" value="PROTEIN PHOSPHATASE 1 REGULATORY SUBUNIT 17"/>
    <property type="match status" value="1"/>
</dbReference>
<feature type="compositionally biased region" description="Basic and acidic residues" evidence="1">
    <location>
        <begin position="45"/>
        <end position="59"/>
    </location>
</feature>
<dbReference type="InParanoid" id="W5N5K6"/>
<protein>
    <submittedName>
        <fullName evidence="2">Uncharacterized protein</fullName>
    </submittedName>
</protein>
<evidence type="ECO:0000313" key="2">
    <source>
        <dbReference type="Ensembl" id="ENSLOCP00000015915.1"/>
    </source>
</evidence>
<reference evidence="2" key="3">
    <citation type="submission" date="2025-09" db="UniProtKB">
        <authorList>
            <consortium name="Ensembl"/>
        </authorList>
    </citation>
    <scope>IDENTIFICATION</scope>
</reference>
<organism evidence="2 3">
    <name type="scientific">Lepisosteus oculatus</name>
    <name type="common">Spotted gar</name>
    <dbReference type="NCBI Taxonomy" id="7918"/>
    <lineage>
        <taxon>Eukaryota</taxon>
        <taxon>Metazoa</taxon>
        <taxon>Chordata</taxon>
        <taxon>Craniata</taxon>
        <taxon>Vertebrata</taxon>
        <taxon>Euteleostomi</taxon>
        <taxon>Actinopterygii</taxon>
        <taxon>Neopterygii</taxon>
        <taxon>Holostei</taxon>
        <taxon>Semionotiformes</taxon>
        <taxon>Lepisosteidae</taxon>
        <taxon>Lepisosteus</taxon>
    </lineage>
</organism>
<dbReference type="InterPro" id="IPR033242">
    <property type="entry name" value="PPP1R17"/>
</dbReference>
<sequence>MSTEYVRPTPKATDNRLNGQDQFYPLSDLSEELIDDCEMDVGKTQSEKHLDTQQHEQEHKKPRRKDTPVLYIPPLIPGVKLMKEEKRVIYMEEEETEVERALM</sequence>
<dbReference type="eggNOG" id="ENOG502SFEG">
    <property type="taxonomic scope" value="Eukaryota"/>
</dbReference>
<dbReference type="Bgee" id="ENSLOCG00000012926">
    <property type="expression patterns" value="Expressed in brain and 11 other cell types or tissues"/>
</dbReference>